<reference evidence="2" key="2">
    <citation type="submission" date="2025-08" db="UniProtKB">
        <authorList>
            <consortium name="RefSeq"/>
        </authorList>
    </citation>
    <scope>IDENTIFICATION</scope>
    <source>
        <tissue evidence="2">Leaf</tissue>
    </source>
</reference>
<evidence type="ECO:0000313" key="1">
    <source>
        <dbReference type="Proteomes" id="UP000790787"/>
    </source>
</evidence>
<reference evidence="1" key="1">
    <citation type="journal article" date="2014" name="Nat. Commun.">
        <title>The tobacco genome sequence and its comparison with those of tomato and potato.</title>
        <authorList>
            <person name="Sierro N."/>
            <person name="Battey J.N."/>
            <person name="Ouadi S."/>
            <person name="Bakaher N."/>
            <person name="Bovet L."/>
            <person name="Willig A."/>
            <person name="Goepfert S."/>
            <person name="Peitsch M.C."/>
            <person name="Ivanov N.V."/>
        </authorList>
    </citation>
    <scope>NUCLEOTIDE SEQUENCE [LARGE SCALE GENOMIC DNA]</scope>
</reference>
<name>A0AC58RZT9_TOBAC</name>
<sequence length="672" mass="77485">MSKIPIMLKSNGNWDNYDRFRDFEVDAIVVDDNASYGILSSTIAEQLSIDTSDKIIEIKYIVNENCPPMEIRNDMGVRVYMETKKENKNLGSYPLCISVRDFNMELAINNESTSAGSSGSLNLLEFPSSPAIEEYQSEIITESTQTYIEEGQVYQDKQTVAAAMKNYSVMHKFQFRVKRSSHRSYCLICVAKSCKWHFKATSINDSAMFKIRSFSRQHTCCLMDETFIQRKRTAAVLGSMVVPKYCDPKTVYTPKDIQTDMLSEHRLNLSYMQAWRAKEKALQFLRGNPCDSYNKLPKYFYILEKNYPCSVVKLKKAADDCFLYAFVALCTSINGWQHCRPVVVVDGTFLKSAYRGIMLTASTMDAVGTIFPLAYAVVDSENDASWKWFFEQFKKAYGERPSMCVVSDRHESILKATSVVYPGMAHYSCMWHIWTNIRSKFKKGHLQLHELYFATARSYTLDEFNERMLKIEEVDLRVKSYLYDIGYHKWSRVHATVNRTFTMTSNIAESLNALSKAKGTFTYLGHKYNKELEDNSTLSQKLRVRASTDHIYTVLDGVKRYIVCLENKKSLRHMNETYENYCSPYYTRKSLLLTYEMPVNPLPDEGKWDVPQHNLDEVVKPPAGDKRQPGRPHKEIYKTFDEIKSKKYKVSCGNCGGEGHNKRTCKNAPKKK</sequence>
<accession>A0AC58RZT9</accession>
<evidence type="ECO:0000313" key="2">
    <source>
        <dbReference type="RefSeq" id="XP_075078252.1"/>
    </source>
</evidence>
<keyword evidence="1" id="KW-1185">Reference proteome</keyword>
<organism evidence="1 2">
    <name type="scientific">Nicotiana tabacum</name>
    <name type="common">Common tobacco</name>
    <dbReference type="NCBI Taxonomy" id="4097"/>
    <lineage>
        <taxon>Eukaryota</taxon>
        <taxon>Viridiplantae</taxon>
        <taxon>Streptophyta</taxon>
        <taxon>Embryophyta</taxon>
        <taxon>Tracheophyta</taxon>
        <taxon>Spermatophyta</taxon>
        <taxon>Magnoliopsida</taxon>
        <taxon>eudicotyledons</taxon>
        <taxon>Gunneridae</taxon>
        <taxon>Pentapetalae</taxon>
        <taxon>asterids</taxon>
        <taxon>lamiids</taxon>
        <taxon>Solanales</taxon>
        <taxon>Solanaceae</taxon>
        <taxon>Nicotianoideae</taxon>
        <taxon>Nicotianeae</taxon>
        <taxon>Nicotiana</taxon>
    </lineage>
</organism>
<proteinExistence type="predicted"/>
<protein>
    <submittedName>
        <fullName evidence="2">Uncharacterized protein LOC142164301</fullName>
    </submittedName>
</protein>
<gene>
    <name evidence="2" type="primary">LOC142164301</name>
</gene>
<dbReference type="RefSeq" id="XP_075078252.1">
    <property type="nucleotide sequence ID" value="XM_075222151.1"/>
</dbReference>
<dbReference type="Proteomes" id="UP000790787">
    <property type="component" value="Chromosome 1"/>
</dbReference>